<evidence type="ECO:0000256" key="2">
    <source>
        <dbReference type="SAM" id="Phobius"/>
    </source>
</evidence>
<dbReference type="Pfam" id="PF01882">
    <property type="entry name" value="DUF58"/>
    <property type="match status" value="1"/>
</dbReference>
<evidence type="ECO:0000259" key="3">
    <source>
        <dbReference type="Pfam" id="PF01882"/>
    </source>
</evidence>
<name>A0A381QJA4_9ZZZZ</name>
<feature type="transmembrane region" description="Helical" evidence="2">
    <location>
        <begin position="20"/>
        <end position="39"/>
    </location>
</feature>
<feature type="domain" description="DUF58" evidence="3">
    <location>
        <begin position="210"/>
        <end position="313"/>
    </location>
</feature>
<keyword evidence="2" id="KW-0812">Transmembrane</keyword>
<protein>
    <recommendedName>
        <fullName evidence="3">DUF58 domain-containing protein</fullName>
    </recommendedName>
</protein>
<evidence type="ECO:0000313" key="4">
    <source>
        <dbReference type="EMBL" id="SUZ77723.1"/>
    </source>
</evidence>
<keyword evidence="2" id="KW-0472">Membrane</keyword>
<dbReference type="EMBL" id="UINC01001327">
    <property type="protein sequence ID" value="SUZ77723.1"/>
    <property type="molecule type" value="Genomic_DNA"/>
</dbReference>
<reference evidence="4" key="1">
    <citation type="submission" date="2018-05" db="EMBL/GenBank/DDBJ databases">
        <authorList>
            <person name="Lanie J.A."/>
            <person name="Ng W.-L."/>
            <person name="Kazmierczak K.M."/>
            <person name="Andrzejewski T.M."/>
            <person name="Davidsen T.M."/>
            <person name="Wayne K.J."/>
            <person name="Tettelin H."/>
            <person name="Glass J.I."/>
            <person name="Rusch D."/>
            <person name="Podicherti R."/>
            <person name="Tsui H.-C.T."/>
            <person name="Winkler M.E."/>
        </authorList>
    </citation>
    <scope>NUCLEOTIDE SEQUENCE</scope>
</reference>
<dbReference type="PANTHER" id="PTHR34351">
    <property type="entry name" value="SLR1927 PROTEIN-RELATED"/>
    <property type="match status" value="1"/>
</dbReference>
<feature type="region of interest" description="Disordered" evidence="1">
    <location>
        <begin position="182"/>
        <end position="207"/>
    </location>
</feature>
<dbReference type="PANTHER" id="PTHR34351:SF1">
    <property type="entry name" value="SLR1927 PROTEIN"/>
    <property type="match status" value="1"/>
</dbReference>
<evidence type="ECO:0000256" key="1">
    <source>
        <dbReference type="SAM" id="MobiDB-lite"/>
    </source>
</evidence>
<dbReference type="AlphaFoldDB" id="A0A381QJA4"/>
<proteinExistence type="predicted"/>
<accession>A0A381QJA4</accession>
<gene>
    <name evidence="4" type="ORF">METZ01_LOCUS30577</name>
</gene>
<dbReference type="InterPro" id="IPR002881">
    <property type="entry name" value="DUF58"/>
</dbReference>
<sequence>MLTVLRKAWKRLRGWRRIRFTAGGALFSAGSLAIGFAAVNTGNNLLYLLFGAMLGFIALSGWLSERVLRQLEIRRRTPRGVTVDRPLRISYKVTNHKRWFPTLAVHLIEEGLPETAFIGRVGAGESTDSGSQNQFVHRGVYPLETLTLSTSFPFGLFTKERDVPLPGELVIWPRSDRHVRLSAPPGGRGRPQFSNSSEGTPTARGEYRGLREYRAGDDPRDIHWRTSAKIGIPVTREYDYEANETIRICLDTRALPGEAAEVAIEVAAAVAARAYRRGRRFGLTTCTSELDPGGGSGQFERVLDLLARVDFDPFAPHLAPPIDPMRCVLVSLSSALGASYGAYIVPAAGPKETPYVHAGVSESKRRAG</sequence>
<feature type="transmembrane region" description="Helical" evidence="2">
    <location>
        <begin position="45"/>
        <end position="64"/>
    </location>
</feature>
<keyword evidence="2" id="KW-1133">Transmembrane helix</keyword>
<organism evidence="4">
    <name type="scientific">marine metagenome</name>
    <dbReference type="NCBI Taxonomy" id="408172"/>
    <lineage>
        <taxon>unclassified sequences</taxon>
        <taxon>metagenomes</taxon>
        <taxon>ecological metagenomes</taxon>
    </lineage>
</organism>